<organism evidence="3">
    <name type="scientific">viral metagenome</name>
    <dbReference type="NCBI Taxonomy" id="1070528"/>
    <lineage>
        <taxon>unclassified sequences</taxon>
        <taxon>metagenomes</taxon>
        <taxon>organismal metagenomes</taxon>
    </lineage>
</organism>
<evidence type="ECO:0000256" key="1">
    <source>
        <dbReference type="SAM" id="MobiDB-lite"/>
    </source>
</evidence>
<dbReference type="EMBL" id="MN740462">
    <property type="protein sequence ID" value="QHU27762.1"/>
    <property type="molecule type" value="Genomic_DNA"/>
</dbReference>
<name>A0A6C0LEX4_9ZZZZ</name>
<feature type="compositionally biased region" description="Gly residues" evidence="1">
    <location>
        <begin position="499"/>
        <end position="509"/>
    </location>
</feature>
<dbReference type="AlphaFoldDB" id="A0A6C0LEX4"/>
<feature type="region of interest" description="Disordered" evidence="1">
    <location>
        <begin position="633"/>
        <end position="659"/>
    </location>
</feature>
<reference evidence="3" key="1">
    <citation type="journal article" date="2020" name="Nature">
        <title>Giant virus diversity and host interactions through global metagenomics.</title>
        <authorList>
            <person name="Schulz F."/>
            <person name="Roux S."/>
            <person name="Paez-Espino D."/>
            <person name="Jungbluth S."/>
            <person name="Walsh D.A."/>
            <person name="Denef V.J."/>
            <person name="McMahon K.D."/>
            <person name="Konstantinidis K.T."/>
            <person name="Eloe-Fadrosh E.A."/>
            <person name="Kyrpides N.C."/>
            <person name="Woyke T."/>
        </authorList>
    </citation>
    <scope>NUCLEOTIDE SEQUENCE</scope>
    <source>
        <strain evidence="3">GVMAG-M-3300027769-26</strain>
    </source>
</reference>
<evidence type="ECO:0000313" key="3">
    <source>
        <dbReference type="EMBL" id="QHU27762.1"/>
    </source>
</evidence>
<protein>
    <recommendedName>
        <fullName evidence="2">Glycine-rich domain-containing protein</fullName>
    </recommendedName>
</protein>
<proteinExistence type="predicted"/>
<feature type="compositionally biased region" description="Gly residues" evidence="1">
    <location>
        <begin position="643"/>
        <end position="659"/>
    </location>
</feature>
<feature type="domain" description="Glycine-rich" evidence="2">
    <location>
        <begin position="396"/>
        <end position="670"/>
    </location>
</feature>
<feature type="region of interest" description="Disordered" evidence="1">
    <location>
        <begin position="542"/>
        <end position="568"/>
    </location>
</feature>
<accession>A0A6C0LEX4</accession>
<dbReference type="InterPro" id="IPR049304">
    <property type="entry name" value="Gly_rich_dom"/>
</dbReference>
<dbReference type="Pfam" id="PF21722">
    <property type="entry name" value="Gly_rich_2"/>
    <property type="match status" value="2"/>
</dbReference>
<feature type="region of interest" description="Disordered" evidence="1">
    <location>
        <begin position="487"/>
        <end position="520"/>
    </location>
</feature>
<evidence type="ECO:0000259" key="2">
    <source>
        <dbReference type="Pfam" id="PF21722"/>
    </source>
</evidence>
<sequence length="1120" mass="114095">MPITFNHSNIGVQYSTGSNYIIETVKSDLYLRNEIVDTIVRDNLQTAPVTPATFVDNSGNVYAVESYTYSGSANTADYTRVFTKNTTCDILIVGGGGAGGNSMGGGGGAGGIVYTINQTLQAGNYTIGVGKGGTGLAVVADQGIVGVNQDGKDSFIQLNGADVSLSLGGVLQSLRGKGGGGGGVYYDPAFVNGRNGGSGGGCSETNNNGFVINTAGSATQGNTLWNGTSYVAGGKAGRQNTTTTNDYNAGGGGGAGNNGSSYKDGNAGVQINITGTSQFYAAGGGAGQYLVQYSTSEGIGGSGIGGNGRIYNNSIYLREVTSGTNGTGSGGGGGAYTQDPDLPAGAGGSGIVIIRYLLGTIPATNILTTEPTVSFPTFTETTRIFAHSGGAETQTTHTISVGRDTICDILVVGGGGGGGFFGGGGGSGSILFASNLLLNAGSYTIKVGKGGTGASGESANGTNGINSSILINAIEYISKGGGGGGTRQSSAASYVGRNGNDGGSGGGGSHSNSSTVQALGGSSNKNTYTGWLSYGNNGGKGRLGVSAPEPSHASGGGGGAGSAGENAVNSRGGGNGGYGLNLSSTFGTSVGHSGWFGGGGGGNTYYGAGNPGYGNGGNGLLGGGGNGGFDGGSTLVAQDGLPNTGGGGGGSKISGGSGGSGGSGIVIIKFKSTTPILEGITHKRLNFALNSLIYDFTPYNNLASWTAYATSIGATTYLNYGDSSGVWHVPANGNIQLTLPNGYNQVKVNYNNPHVAGTIVNIYIDNVIKDTCEAGLSREYIQSYTNGQVLRVEEVGAIIGKNLKITLTNTQTYTLNFPVPTIADINNNTNIVLRGVYDIALSTSNAVIIPKAGQYIPPPTIFSTSNLSLRYHLLNPILDPIGAQWTYNSSNTNVYHMGRVGIGTTSPEYQLDVSGTLNAKAYYFNGVQIGRLSEGMVANVQHLTYTHMEVKNNTGWDAINDDLTKGFVISITPKSNLSKILVNLIAHIGLVSTNDGRWWGIKLYRKIGTAAWAEVTGSNGTETGSAANTNGTPVWISNNMGTPGYAGAQAWNNQIINLTGTYLDSPNTTSTVYYTAYWNQRMADNPSRTGELWLNRAANQNDAYRPAPSSSWTVKEIWYG</sequence>
<feature type="domain" description="Glycine-rich" evidence="2">
    <location>
        <begin position="83"/>
        <end position="356"/>
    </location>
</feature>